<keyword evidence="3" id="KW-0732">Signal</keyword>
<feature type="non-terminal residue" evidence="9">
    <location>
        <position position="1"/>
    </location>
</feature>
<dbReference type="PANTHER" id="PTHR10166:SF37">
    <property type="entry name" value="STOLID, ISOFORM H"/>
    <property type="match status" value="1"/>
</dbReference>
<dbReference type="SUPFAM" id="SSF53300">
    <property type="entry name" value="vWA-like"/>
    <property type="match status" value="1"/>
</dbReference>
<dbReference type="InterPro" id="IPR051173">
    <property type="entry name" value="Ca_channel_alpha-2/delta"/>
</dbReference>
<protein>
    <recommendedName>
        <fullName evidence="8">VWA N-terminal domain-containing protein</fullName>
    </recommendedName>
</protein>
<keyword evidence="5" id="KW-1133">Transmembrane helix</keyword>
<keyword evidence="7" id="KW-0325">Glycoprotein</keyword>
<gene>
    <name evidence="9" type="ORF">BYL167_LOCUS71355</name>
    <name evidence="10" type="ORF">GIL414_LOCUS82272</name>
</gene>
<evidence type="ECO:0000256" key="1">
    <source>
        <dbReference type="ARBA" id="ARBA00004479"/>
    </source>
</evidence>
<dbReference type="GO" id="GO:0005245">
    <property type="term" value="F:voltage-gated calcium channel activity"/>
    <property type="evidence" value="ECO:0007669"/>
    <property type="project" value="TreeGrafter"/>
</dbReference>
<evidence type="ECO:0000256" key="6">
    <source>
        <dbReference type="ARBA" id="ARBA00023136"/>
    </source>
</evidence>
<evidence type="ECO:0000256" key="3">
    <source>
        <dbReference type="ARBA" id="ARBA00022729"/>
    </source>
</evidence>
<keyword evidence="6" id="KW-0472">Membrane</keyword>
<dbReference type="GO" id="GO:0005891">
    <property type="term" value="C:voltage-gated calcium channel complex"/>
    <property type="evidence" value="ECO:0007669"/>
    <property type="project" value="TreeGrafter"/>
</dbReference>
<sequence>VLKKKLFIQSKKHFGGAFVNITHSTVHVPTIIYSLNQEILLTANWSYNLNQAFIDNYNHDPELTWQYFCSQTGLYRVWPGHMWDYPEGDSDKLDLFDCRVQNWYIRATSSPRDVIILIDASGSMTGLKKSIAVQTVETILDTLSDDDFVQIIKVT</sequence>
<feature type="domain" description="VWA N-terminal" evidence="8">
    <location>
        <begin position="3"/>
        <end position="83"/>
    </location>
</feature>
<dbReference type="EMBL" id="CAJOBH010255209">
    <property type="protein sequence ID" value="CAF5146730.1"/>
    <property type="molecule type" value="Genomic_DNA"/>
</dbReference>
<comment type="caution">
    <text evidence="9">The sequence shown here is derived from an EMBL/GenBank/DDBJ whole genome shotgun (WGS) entry which is preliminary data.</text>
</comment>
<dbReference type="Proteomes" id="UP000681720">
    <property type="component" value="Unassembled WGS sequence"/>
</dbReference>
<keyword evidence="4" id="KW-0106">Calcium</keyword>
<evidence type="ECO:0000313" key="9">
    <source>
        <dbReference type="EMBL" id="CAF5146730.1"/>
    </source>
</evidence>
<organism evidence="9 11">
    <name type="scientific">Rotaria magnacalcarata</name>
    <dbReference type="NCBI Taxonomy" id="392030"/>
    <lineage>
        <taxon>Eukaryota</taxon>
        <taxon>Metazoa</taxon>
        <taxon>Spiralia</taxon>
        <taxon>Gnathifera</taxon>
        <taxon>Rotifera</taxon>
        <taxon>Eurotatoria</taxon>
        <taxon>Bdelloidea</taxon>
        <taxon>Philodinida</taxon>
        <taxon>Philodinidae</taxon>
        <taxon>Rotaria</taxon>
    </lineage>
</organism>
<accession>A0A8S3G1K8</accession>
<evidence type="ECO:0000313" key="10">
    <source>
        <dbReference type="EMBL" id="CAF5217153.1"/>
    </source>
</evidence>
<evidence type="ECO:0000256" key="2">
    <source>
        <dbReference type="ARBA" id="ARBA00022692"/>
    </source>
</evidence>
<dbReference type="Pfam" id="PF08399">
    <property type="entry name" value="VWA_N"/>
    <property type="match status" value="1"/>
</dbReference>
<evidence type="ECO:0000256" key="5">
    <source>
        <dbReference type="ARBA" id="ARBA00022989"/>
    </source>
</evidence>
<dbReference type="InterPro" id="IPR036465">
    <property type="entry name" value="vWFA_dom_sf"/>
</dbReference>
<evidence type="ECO:0000256" key="7">
    <source>
        <dbReference type="ARBA" id="ARBA00023180"/>
    </source>
</evidence>
<dbReference type="PANTHER" id="PTHR10166">
    <property type="entry name" value="VOLTAGE-DEPENDENT CALCIUM CHANNEL SUBUNIT ALPHA-2/DELTA-RELATED"/>
    <property type="match status" value="1"/>
</dbReference>
<dbReference type="InterPro" id="IPR013608">
    <property type="entry name" value="VWA_N"/>
</dbReference>
<comment type="subcellular location">
    <subcellularLocation>
        <location evidence="1">Membrane</location>
        <topology evidence="1">Single-pass type I membrane protein</topology>
    </subcellularLocation>
</comment>
<keyword evidence="2" id="KW-0812">Transmembrane</keyword>
<evidence type="ECO:0000313" key="11">
    <source>
        <dbReference type="Proteomes" id="UP000681967"/>
    </source>
</evidence>
<dbReference type="AlphaFoldDB" id="A0A8S3G1K8"/>
<evidence type="ECO:0000256" key="4">
    <source>
        <dbReference type="ARBA" id="ARBA00022837"/>
    </source>
</evidence>
<dbReference type="Proteomes" id="UP000681967">
    <property type="component" value="Unassembled WGS sequence"/>
</dbReference>
<dbReference type="EMBL" id="CAJOBJ010359680">
    <property type="protein sequence ID" value="CAF5217153.1"/>
    <property type="molecule type" value="Genomic_DNA"/>
</dbReference>
<name>A0A8S3G1K8_9BILA</name>
<evidence type="ECO:0000259" key="8">
    <source>
        <dbReference type="Pfam" id="PF08399"/>
    </source>
</evidence>
<reference evidence="9" key="1">
    <citation type="submission" date="2021-02" db="EMBL/GenBank/DDBJ databases">
        <authorList>
            <person name="Nowell W R."/>
        </authorList>
    </citation>
    <scope>NUCLEOTIDE SEQUENCE</scope>
</reference>
<proteinExistence type="predicted"/>